<dbReference type="FunFam" id="3.90.1530.30:FF:000001">
    <property type="entry name" value="Chromosome partitioning protein ParB"/>
    <property type="match status" value="1"/>
</dbReference>
<protein>
    <recommendedName>
        <fullName evidence="4">HTH cro/C1-type domain-containing protein</fullName>
    </recommendedName>
</protein>
<dbReference type="InterPro" id="IPR001387">
    <property type="entry name" value="Cro/C1-type_HTH"/>
</dbReference>
<evidence type="ECO:0000256" key="3">
    <source>
        <dbReference type="ARBA" id="ARBA00023125"/>
    </source>
</evidence>
<dbReference type="InterPro" id="IPR003115">
    <property type="entry name" value="ParB_N"/>
</dbReference>
<dbReference type="InterPro" id="IPR036086">
    <property type="entry name" value="ParB/Sulfiredoxin_sf"/>
</dbReference>
<dbReference type="CDD" id="cd16393">
    <property type="entry name" value="SPO0J_N"/>
    <property type="match status" value="1"/>
</dbReference>
<evidence type="ECO:0000313" key="6">
    <source>
        <dbReference type="Proteomes" id="UP000179266"/>
    </source>
</evidence>
<dbReference type="PROSITE" id="PS50943">
    <property type="entry name" value="HTH_CROC1"/>
    <property type="match status" value="1"/>
</dbReference>
<dbReference type="GO" id="GO:0005694">
    <property type="term" value="C:chromosome"/>
    <property type="evidence" value="ECO:0007669"/>
    <property type="project" value="TreeGrafter"/>
</dbReference>
<dbReference type="GO" id="GO:0003677">
    <property type="term" value="F:DNA binding"/>
    <property type="evidence" value="ECO:0007669"/>
    <property type="project" value="UniProtKB-KW"/>
</dbReference>
<dbReference type="EMBL" id="MGDD01000254">
    <property type="protein sequence ID" value="OGL43764.1"/>
    <property type="molecule type" value="Genomic_DNA"/>
</dbReference>
<dbReference type="GO" id="GO:0007059">
    <property type="term" value="P:chromosome segregation"/>
    <property type="evidence" value="ECO:0007669"/>
    <property type="project" value="UniProtKB-KW"/>
</dbReference>
<evidence type="ECO:0000256" key="2">
    <source>
        <dbReference type="ARBA" id="ARBA00022829"/>
    </source>
</evidence>
<evidence type="ECO:0000259" key="4">
    <source>
        <dbReference type="PROSITE" id="PS50943"/>
    </source>
</evidence>
<evidence type="ECO:0000256" key="1">
    <source>
        <dbReference type="ARBA" id="ARBA00006295"/>
    </source>
</evidence>
<dbReference type="SUPFAM" id="SSF110849">
    <property type="entry name" value="ParB/Sulfiredoxin"/>
    <property type="match status" value="1"/>
</dbReference>
<dbReference type="GO" id="GO:0045881">
    <property type="term" value="P:positive regulation of sporulation resulting in formation of a cellular spore"/>
    <property type="evidence" value="ECO:0007669"/>
    <property type="project" value="TreeGrafter"/>
</dbReference>
<organism evidence="5 6">
    <name type="scientific">Candidatus Schekmanbacteria bacterium RBG_13_48_7</name>
    <dbReference type="NCBI Taxonomy" id="1817878"/>
    <lineage>
        <taxon>Bacteria</taxon>
        <taxon>Candidatus Schekmaniibacteriota</taxon>
    </lineage>
</organism>
<dbReference type="AlphaFoldDB" id="A0A1F7RRV6"/>
<dbReference type="PANTHER" id="PTHR33375:SF1">
    <property type="entry name" value="CHROMOSOME-PARTITIONING PROTEIN PARB-RELATED"/>
    <property type="match status" value="1"/>
</dbReference>
<dbReference type="Pfam" id="PF17762">
    <property type="entry name" value="HTH_ParB"/>
    <property type="match status" value="1"/>
</dbReference>
<dbReference type="FunFam" id="1.10.10.2830:FF:000001">
    <property type="entry name" value="Chromosome partitioning protein ParB"/>
    <property type="match status" value="1"/>
</dbReference>
<dbReference type="InterPro" id="IPR041468">
    <property type="entry name" value="HTH_ParB/Spo0J"/>
</dbReference>
<sequence>MVRKALGKGLESLLSNDFVPSKHILLELEIDGIIANPYQPRKEFNEESLNELAESIKVEGILQPLLVRKVKDVYQIVAGERRWRAAKKAGLEKVPVLVLEVDDLKLQQIALIENLQREDLAPLEESNAYKNLIDKYGFTQAELAEQIGKKRSTIANMLRLLQLPDQVKKELESGSITVGHAIAVLSVDGLDQQETLSREIINSGMSVREAETAARKMKKTKADKPVPQPGRAYEQLLQKLRNHFKTKVEISSKGHAGKLAFDYYSDDDLNRLIILMGIKIDS</sequence>
<dbReference type="Gene3D" id="1.10.10.2830">
    <property type="match status" value="1"/>
</dbReference>
<accession>A0A1F7RRV6</accession>
<dbReference type="Gene3D" id="3.90.1530.30">
    <property type="match status" value="1"/>
</dbReference>
<dbReference type="SMART" id="SM00470">
    <property type="entry name" value="ParB"/>
    <property type="match status" value="1"/>
</dbReference>
<dbReference type="NCBIfam" id="TIGR00180">
    <property type="entry name" value="parB_part"/>
    <property type="match status" value="1"/>
</dbReference>
<dbReference type="Pfam" id="PF02195">
    <property type="entry name" value="ParB_N"/>
    <property type="match status" value="1"/>
</dbReference>
<keyword evidence="3" id="KW-0238">DNA-binding</keyword>
<reference evidence="5 6" key="1">
    <citation type="journal article" date="2016" name="Nat. Commun.">
        <title>Thousands of microbial genomes shed light on interconnected biogeochemical processes in an aquifer system.</title>
        <authorList>
            <person name="Anantharaman K."/>
            <person name="Brown C.T."/>
            <person name="Hug L.A."/>
            <person name="Sharon I."/>
            <person name="Castelle C.J."/>
            <person name="Probst A.J."/>
            <person name="Thomas B.C."/>
            <person name="Singh A."/>
            <person name="Wilkins M.J."/>
            <person name="Karaoz U."/>
            <person name="Brodie E.L."/>
            <person name="Williams K.H."/>
            <person name="Hubbard S.S."/>
            <person name="Banfield J.F."/>
        </authorList>
    </citation>
    <scope>NUCLEOTIDE SEQUENCE [LARGE SCALE GENOMIC DNA]</scope>
</reference>
<comment type="caution">
    <text evidence="5">The sequence shown here is derived from an EMBL/GenBank/DDBJ whole genome shotgun (WGS) entry which is preliminary data.</text>
</comment>
<gene>
    <name evidence="5" type="ORF">A2161_07060</name>
</gene>
<feature type="domain" description="HTH cro/C1-type" evidence="4">
    <location>
        <begin position="130"/>
        <end position="159"/>
    </location>
</feature>
<proteinExistence type="inferred from homology"/>
<comment type="similarity">
    <text evidence="1">Belongs to the ParB family.</text>
</comment>
<dbReference type="Proteomes" id="UP000179266">
    <property type="component" value="Unassembled WGS sequence"/>
</dbReference>
<name>A0A1F7RRV6_9BACT</name>
<dbReference type="PANTHER" id="PTHR33375">
    <property type="entry name" value="CHROMOSOME-PARTITIONING PROTEIN PARB-RELATED"/>
    <property type="match status" value="1"/>
</dbReference>
<evidence type="ECO:0000313" key="5">
    <source>
        <dbReference type="EMBL" id="OGL43764.1"/>
    </source>
</evidence>
<dbReference type="InterPro" id="IPR050336">
    <property type="entry name" value="Chromosome_partition/occlusion"/>
</dbReference>
<keyword evidence="2" id="KW-0159">Chromosome partition</keyword>
<dbReference type="InterPro" id="IPR004437">
    <property type="entry name" value="ParB/RepB/Spo0J"/>
</dbReference>